<evidence type="ECO:0000256" key="3">
    <source>
        <dbReference type="ARBA" id="ARBA00022723"/>
    </source>
</evidence>
<dbReference type="EMBL" id="KQ947429">
    <property type="protein sequence ID" value="KUJ10318.1"/>
    <property type="molecule type" value="Genomic_DNA"/>
</dbReference>
<dbReference type="InterPro" id="IPR021752">
    <property type="entry name" value="TF_Rrn7_Zf"/>
</dbReference>
<dbReference type="GO" id="GO:0003743">
    <property type="term" value="F:translation initiation factor activity"/>
    <property type="evidence" value="ECO:0007669"/>
    <property type="project" value="UniProtKB-KW"/>
</dbReference>
<reference evidence="14 15" key="1">
    <citation type="submission" date="2015-10" db="EMBL/GenBank/DDBJ databases">
        <title>Full genome of DAOMC 229536 Phialocephala scopiformis, a fungal endophyte of spruce producing the potent anti-insectan compound rugulosin.</title>
        <authorList>
            <consortium name="DOE Joint Genome Institute"/>
            <person name="Walker A.K."/>
            <person name="Frasz S.L."/>
            <person name="Seifert K.A."/>
            <person name="Miller J.D."/>
            <person name="Mondo S.J."/>
            <person name="Labutti K."/>
            <person name="Lipzen A."/>
            <person name="Dockter R."/>
            <person name="Kennedy M."/>
            <person name="Grigoriev I.V."/>
            <person name="Spatafora J.W."/>
        </authorList>
    </citation>
    <scope>NUCLEOTIDE SEQUENCE [LARGE SCALE GENOMIC DNA]</scope>
    <source>
        <strain evidence="14 15">CBS 120377</strain>
    </source>
</reference>
<evidence type="ECO:0000313" key="15">
    <source>
        <dbReference type="Proteomes" id="UP000070700"/>
    </source>
</evidence>
<feature type="domain" description="RRN7-type" evidence="11">
    <location>
        <begin position="11"/>
        <end position="43"/>
    </location>
</feature>
<evidence type="ECO:0000256" key="1">
    <source>
        <dbReference type="ARBA" id="ARBA00004604"/>
    </source>
</evidence>
<keyword evidence="14" id="KW-0396">Initiation factor</keyword>
<evidence type="ECO:0000313" key="14">
    <source>
        <dbReference type="EMBL" id="KUJ10318.1"/>
    </source>
</evidence>
<protein>
    <submittedName>
        <fullName evidence="14">RNA polymerase I-specific transcription initiation factor-like protein rrn7</fullName>
    </submittedName>
</protein>
<dbReference type="PANTHER" id="PTHR31576">
    <property type="entry name" value="TATA BOX-BINDING PROTEIN-ASSOCIATED FACTOR RNA POLYMERASE I SUBUNIT B"/>
    <property type="match status" value="1"/>
</dbReference>
<evidence type="ECO:0000256" key="4">
    <source>
        <dbReference type="ARBA" id="ARBA00022771"/>
    </source>
</evidence>
<evidence type="ECO:0000256" key="7">
    <source>
        <dbReference type="ARBA" id="ARBA00023125"/>
    </source>
</evidence>
<dbReference type="InterPro" id="IPR033599">
    <property type="entry name" value="TAF1B/Rrn7"/>
</dbReference>
<dbReference type="Pfam" id="PF20644">
    <property type="entry name" value="Rrn7_cyclin_N"/>
    <property type="match status" value="1"/>
</dbReference>
<evidence type="ECO:0000256" key="9">
    <source>
        <dbReference type="ARBA" id="ARBA00023242"/>
    </source>
</evidence>
<dbReference type="GO" id="GO:0001164">
    <property type="term" value="F:RNA polymerase I core promoter sequence-specific DNA binding"/>
    <property type="evidence" value="ECO:0007669"/>
    <property type="project" value="InterPro"/>
</dbReference>
<sequence>MSHNIEYQRFRRGESCTEEGCRARKFYIEDGKKFCQRGHEQAGFTQTQQDEDDWNAQGKKSRKKREEKERVETVLSGSEARKLYLQSYQLILWKQCHWLVNVKGFPKELETVVRDLWGLRVSLVHKNDDRSGYGSGTGTTPMFSSMSEGESTDTDVTRVKSFASSKSRRSGVNEERLPRLIETLGLCYVAMLLMRLPTSLGEVYKWVTHEEIIYSRAIAEIPKDMRVKLPGHFHAALEMKSVLRVSTLYGIVLDLIRFYAVQFEMVCPPLNAPVLLFKHIRDLGLPVEIYPAVNRLAKILDVDYSWPITHQKSYGVSAYPEIQMMSLIVIATKLSHPFDDIDRTPESDTDPTMVRIDWPTWVRTMREPPLRGLKRGEEVKATDADVWNMNAKKMDDYLEWYQRTWIDDRDAKGILLLFSVWPS</sequence>
<name>A0A132BD57_MOLSC</name>
<keyword evidence="8" id="KW-0804">Transcription</keyword>
<dbReference type="Proteomes" id="UP000070700">
    <property type="component" value="Unassembled WGS sequence"/>
</dbReference>
<dbReference type="KEGG" id="psco:LY89DRAFT_596707"/>
<keyword evidence="4" id="KW-0863">Zinc-finger</keyword>
<feature type="domain" description="Rrn7/TAF1B C-terminal cyclin" evidence="13">
    <location>
        <begin position="246"/>
        <end position="405"/>
    </location>
</feature>
<dbReference type="Pfam" id="PF11781">
    <property type="entry name" value="Zn_ribbon_RRN7"/>
    <property type="match status" value="1"/>
</dbReference>
<keyword evidence="7" id="KW-0238">DNA-binding</keyword>
<comment type="subcellular location">
    <subcellularLocation>
        <location evidence="1">Nucleus</location>
        <location evidence="1">Nucleolus</location>
    </subcellularLocation>
</comment>
<organism evidence="14 15">
    <name type="scientific">Mollisia scopiformis</name>
    <name type="common">Conifer needle endophyte fungus</name>
    <name type="synonym">Phialocephala scopiformis</name>
    <dbReference type="NCBI Taxonomy" id="149040"/>
    <lineage>
        <taxon>Eukaryota</taxon>
        <taxon>Fungi</taxon>
        <taxon>Dikarya</taxon>
        <taxon>Ascomycota</taxon>
        <taxon>Pezizomycotina</taxon>
        <taxon>Leotiomycetes</taxon>
        <taxon>Helotiales</taxon>
        <taxon>Mollisiaceae</taxon>
        <taxon>Mollisia</taxon>
    </lineage>
</organism>
<comment type="similarity">
    <text evidence="2">Belongs to the RRN7/TAF1B family.</text>
</comment>
<dbReference type="GeneID" id="28819663"/>
<keyword evidence="6" id="KW-0805">Transcription regulation</keyword>
<dbReference type="InParanoid" id="A0A132BD57"/>
<dbReference type="GO" id="GO:0042790">
    <property type="term" value="P:nucleolar large rRNA transcription by RNA polymerase I"/>
    <property type="evidence" value="ECO:0007669"/>
    <property type="project" value="TreeGrafter"/>
</dbReference>
<keyword evidence="3" id="KW-0479">Metal-binding</keyword>
<dbReference type="InterPro" id="IPR048540">
    <property type="entry name" value="Rrn7_cyclin_N"/>
</dbReference>
<evidence type="ECO:0000259" key="11">
    <source>
        <dbReference type="Pfam" id="PF11781"/>
    </source>
</evidence>
<feature type="domain" description="Rrn7/TAF1B N-terminal cyclin" evidence="12">
    <location>
        <begin position="88"/>
        <end position="223"/>
    </location>
</feature>
<keyword evidence="9" id="KW-0539">Nucleus</keyword>
<dbReference type="STRING" id="149040.A0A132BD57"/>
<evidence type="ECO:0000256" key="6">
    <source>
        <dbReference type="ARBA" id="ARBA00023015"/>
    </source>
</evidence>
<gene>
    <name evidence="14" type="ORF">LY89DRAFT_596707</name>
</gene>
<keyword evidence="14" id="KW-0648">Protein biosynthesis</keyword>
<feature type="region of interest" description="Disordered" evidence="10">
    <location>
        <begin position="43"/>
        <end position="66"/>
    </location>
</feature>
<dbReference type="GO" id="GO:0008270">
    <property type="term" value="F:zinc ion binding"/>
    <property type="evidence" value="ECO:0007669"/>
    <property type="project" value="UniProtKB-KW"/>
</dbReference>
<evidence type="ECO:0000256" key="8">
    <source>
        <dbReference type="ARBA" id="ARBA00023163"/>
    </source>
</evidence>
<accession>A0A132BD57</accession>
<evidence type="ECO:0000256" key="2">
    <source>
        <dbReference type="ARBA" id="ARBA00006899"/>
    </source>
</evidence>
<dbReference type="OrthoDB" id="428577at2759"/>
<dbReference type="GO" id="GO:0070860">
    <property type="term" value="C:RNA polymerase I core factor complex"/>
    <property type="evidence" value="ECO:0007669"/>
    <property type="project" value="InterPro"/>
</dbReference>
<dbReference type="PANTHER" id="PTHR31576:SF2">
    <property type="entry name" value="TATA BOX-BINDING PROTEIN-ASSOCIATED FACTOR RNA POLYMERASE I SUBUNIT B"/>
    <property type="match status" value="1"/>
</dbReference>
<keyword evidence="5" id="KW-0862">Zinc</keyword>
<dbReference type="Pfam" id="PF20645">
    <property type="entry name" value="Rrn7_cyclin_C"/>
    <property type="match status" value="1"/>
</dbReference>
<evidence type="ECO:0000256" key="10">
    <source>
        <dbReference type="SAM" id="MobiDB-lite"/>
    </source>
</evidence>
<dbReference type="AlphaFoldDB" id="A0A132BD57"/>
<keyword evidence="15" id="KW-1185">Reference proteome</keyword>
<dbReference type="FunCoup" id="A0A132BD57">
    <property type="interactions" value="49"/>
</dbReference>
<evidence type="ECO:0000259" key="12">
    <source>
        <dbReference type="Pfam" id="PF20644"/>
    </source>
</evidence>
<dbReference type="RefSeq" id="XP_018064673.1">
    <property type="nucleotide sequence ID" value="XM_018209937.1"/>
</dbReference>
<evidence type="ECO:0000259" key="13">
    <source>
        <dbReference type="Pfam" id="PF20645"/>
    </source>
</evidence>
<proteinExistence type="inferred from homology"/>
<dbReference type="InterPro" id="IPR048538">
    <property type="entry name" value="Rrn7_cyclin_C"/>
</dbReference>
<evidence type="ECO:0000256" key="5">
    <source>
        <dbReference type="ARBA" id="ARBA00022833"/>
    </source>
</evidence>